<dbReference type="AlphaFoldDB" id="A0A382YP83"/>
<evidence type="ECO:0000256" key="1">
    <source>
        <dbReference type="SAM" id="MobiDB-lite"/>
    </source>
</evidence>
<gene>
    <name evidence="2" type="ORF">METZ01_LOCUS437695</name>
</gene>
<evidence type="ECO:0008006" key="3">
    <source>
        <dbReference type="Google" id="ProtNLM"/>
    </source>
</evidence>
<organism evidence="2">
    <name type="scientific">marine metagenome</name>
    <dbReference type="NCBI Taxonomy" id="408172"/>
    <lineage>
        <taxon>unclassified sequences</taxon>
        <taxon>metagenomes</taxon>
        <taxon>ecological metagenomes</taxon>
    </lineage>
</organism>
<dbReference type="Pfam" id="PF14787">
    <property type="entry name" value="zf-CCHC_5"/>
    <property type="match status" value="1"/>
</dbReference>
<feature type="compositionally biased region" description="Basic residues" evidence="1">
    <location>
        <begin position="148"/>
        <end position="168"/>
    </location>
</feature>
<dbReference type="InterPro" id="IPR035901">
    <property type="entry name" value="GIY-YIG_endonuc_sf"/>
</dbReference>
<feature type="compositionally biased region" description="Polar residues" evidence="1">
    <location>
        <begin position="56"/>
        <end position="68"/>
    </location>
</feature>
<reference evidence="2" key="1">
    <citation type="submission" date="2018-05" db="EMBL/GenBank/DDBJ databases">
        <authorList>
            <person name="Lanie J.A."/>
            <person name="Ng W.-L."/>
            <person name="Kazmierczak K.M."/>
            <person name="Andrzejewski T.M."/>
            <person name="Davidsen T.M."/>
            <person name="Wayne K.J."/>
            <person name="Tettelin H."/>
            <person name="Glass J.I."/>
            <person name="Rusch D."/>
            <person name="Podicherti R."/>
            <person name="Tsui H.-C.T."/>
            <person name="Winkler M.E."/>
        </authorList>
    </citation>
    <scope>NUCLEOTIDE SEQUENCE</scope>
</reference>
<accession>A0A382YP83</accession>
<feature type="non-terminal residue" evidence="2">
    <location>
        <position position="204"/>
    </location>
</feature>
<dbReference type="Gene3D" id="3.40.1440.10">
    <property type="entry name" value="GIY-YIG endonuclease"/>
    <property type="match status" value="1"/>
</dbReference>
<sequence>VARLGQCYVLKLKGGKWYVGYTTRGVERILEHLDAEGAKWTKKHPPVKPIPFKQTEPGQTKATPNNKPNSDEDKLTLQWMEKYGIENVRGGSWTMSKGMKKKTFRELEGLIGQPKNKNCTRCGRSSHTRSECHAKTTVDGVTITSKSWKYRPKAKPRKKAKSKKKSKRNQCEAMTDVGSRCSLQKVKGERVCHIHKRLRVRPWK</sequence>
<dbReference type="SUPFAM" id="SSF82771">
    <property type="entry name" value="GIY-YIG endonuclease"/>
    <property type="match status" value="1"/>
</dbReference>
<feature type="non-terminal residue" evidence="2">
    <location>
        <position position="1"/>
    </location>
</feature>
<feature type="region of interest" description="Disordered" evidence="1">
    <location>
        <begin position="40"/>
        <end position="72"/>
    </location>
</feature>
<name>A0A382YP83_9ZZZZ</name>
<dbReference type="EMBL" id="UINC01177284">
    <property type="protein sequence ID" value="SVD84841.1"/>
    <property type="molecule type" value="Genomic_DNA"/>
</dbReference>
<protein>
    <recommendedName>
        <fullName evidence="3">GIY-YIG domain-containing protein</fullName>
    </recommendedName>
</protein>
<proteinExistence type="predicted"/>
<feature type="region of interest" description="Disordered" evidence="1">
    <location>
        <begin position="148"/>
        <end position="171"/>
    </location>
</feature>
<evidence type="ECO:0000313" key="2">
    <source>
        <dbReference type="EMBL" id="SVD84841.1"/>
    </source>
</evidence>